<evidence type="ECO:0000256" key="1">
    <source>
        <dbReference type="ARBA" id="ARBA00022598"/>
    </source>
</evidence>
<dbReference type="PANTHER" id="PTHR43585:SF2">
    <property type="entry name" value="ATP-GRASP ENZYME FSQD"/>
    <property type="match status" value="1"/>
</dbReference>
<keyword evidence="1" id="KW-0436">Ligase</keyword>
<dbReference type="InterPro" id="IPR052032">
    <property type="entry name" value="ATP-dep_AA_Ligase"/>
</dbReference>
<dbReference type="EMBL" id="CP013187">
    <property type="protein sequence ID" value="ALO43811.1"/>
    <property type="molecule type" value="Genomic_DNA"/>
</dbReference>
<dbReference type="PROSITE" id="PS50975">
    <property type="entry name" value="ATP_GRASP"/>
    <property type="match status" value="1"/>
</dbReference>
<evidence type="ECO:0000256" key="2">
    <source>
        <dbReference type="ARBA" id="ARBA00022741"/>
    </source>
</evidence>
<accession>A0A0S2K6Z4</accession>
<dbReference type="Gene3D" id="3.40.50.20">
    <property type="match status" value="1"/>
</dbReference>
<name>A0A0S2K6Z4_9GAMM</name>
<dbReference type="KEGG" id="pphe:PP2015_3336"/>
<dbReference type="AlphaFoldDB" id="A0A0S2K6Z4"/>
<dbReference type="SUPFAM" id="SSF56059">
    <property type="entry name" value="Glutathione synthetase ATP-binding domain-like"/>
    <property type="match status" value="1"/>
</dbReference>
<evidence type="ECO:0000313" key="7">
    <source>
        <dbReference type="Proteomes" id="UP000061457"/>
    </source>
</evidence>
<feature type="domain" description="ATP-grasp" evidence="5">
    <location>
        <begin position="118"/>
        <end position="310"/>
    </location>
</feature>
<gene>
    <name evidence="6" type="ORF">PP2015_3336</name>
</gene>
<dbReference type="InterPro" id="IPR011761">
    <property type="entry name" value="ATP-grasp"/>
</dbReference>
<dbReference type="STRING" id="161398.PP2015_3336"/>
<dbReference type="RefSeq" id="WP_058031449.1">
    <property type="nucleotide sequence ID" value="NZ_CP013187.1"/>
</dbReference>
<dbReference type="GO" id="GO:0016874">
    <property type="term" value="F:ligase activity"/>
    <property type="evidence" value="ECO:0007669"/>
    <property type="project" value="UniProtKB-KW"/>
</dbReference>
<keyword evidence="7" id="KW-1185">Reference proteome</keyword>
<dbReference type="OrthoDB" id="9793412at2"/>
<dbReference type="PANTHER" id="PTHR43585">
    <property type="entry name" value="FUMIPYRROLE BIOSYNTHESIS PROTEIN C"/>
    <property type="match status" value="1"/>
</dbReference>
<dbReference type="Gene3D" id="3.30.1490.20">
    <property type="entry name" value="ATP-grasp fold, A domain"/>
    <property type="match status" value="1"/>
</dbReference>
<protein>
    <recommendedName>
        <fullName evidence="5">ATP-grasp domain-containing protein</fullName>
    </recommendedName>
</protein>
<evidence type="ECO:0000256" key="4">
    <source>
        <dbReference type="PROSITE-ProRule" id="PRU00409"/>
    </source>
</evidence>
<dbReference type="Proteomes" id="UP000061457">
    <property type="component" value="Chromosome I"/>
</dbReference>
<organism evidence="6 7">
    <name type="scientific">Pseudoalteromonas phenolica</name>
    <dbReference type="NCBI Taxonomy" id="161398"/>
    <lineage>
        <taxon>Bacteria</taxon>
        <taxon>Pseudomonadati</taxon>
        <taxon>Pseudomonadota</taxon>
        <taxon>Gammaproteobacteria</taxon>
        <taxon>Alteromonadales</taxon>
        <taxon>Pseudoalteromonadaceae</taxon>
        <taxon>Pseudoalteromonas</taxon>
    </lineage>
</organism>
<evidence type="ECO:0000259" key="5">
    <source>
        <dbReference type="PROSITE" id="PS50975"/>
    </source>
</evidence>
<evidence type="ECO:0000313" key="6">
    <source>
        <dbReference type="EMBL" id="ALO43811.1"/>
    </source>
</evidence>
<dbReference type="GO" id="GO:0046872">
    <property type="term" value="F:metal ion binding"/>
    <property type="evidence" value="ECO:0007669"/>
    <property type="project" value="InterPro"/>
</dbReference>
<dbReference type="PATRIC" id="fig|161398.10.peg.3400"/>
<dbReference type="Gene3D" id="3.30.470.20">
    <property type="entry name" value="ATP-grasp fold, B domain"/>
    <property type="match status" value="1"/>
</dbReference>
<sequence>MSKKLLILARGEYESFLKLDGSSIFENLPCEGVILADRGNAKIFAKLTDKFTVEVVRWSDETKVLETAQMLHQAHQFEAIATLDESNVGLAANLRELLNIEGLQSAQGQLFRDKVAMKQRLQGSPVKYPQFACCSEESLVKEMLQKFNKLVIKPKDGFGSKEVEFVSSQQELATWLEKNQANLGQFEAEEFIEGQLYHVNALIIDGETKLTAPAAYLPGMSNIDFSAGTPFISVIEEDESLKSKLVAFSDEVNKAFNIKNGVTHLECFVSPNGELTFCEVGLRPGGGGIVWMIESQYGVNYSEAVLAIEAGCSEILPAINHAKRDISGLIGIRSNMSGFVQSCLPLESVTDGCIKLKQAFIQPGSFKAASAHCTDFLSLFVFDSTNTESFHSKWRELQDKYQEKLILTTV</sequence>
<dbReference type="GO" id="GO:0005524">
    <property type="term" value="F:ATP binding"/>
    <property type="evidence" value="ECO:0007669"/>
    <property type="project" value="UniProtKB-UniRule"/>
</dbReference>
<evidence type="ECO:0000256" key="3">
    <source>
        <dbReference type="ARBA" id="ARBA00022840"/>
    </source>
</evidence>
<keyword evidence="3 4" id="KW-0067">ATP-binding</keyword>
<dbReference type="InterPro" id="IPR013815">
    <property type="entry name" value="ATP_grasp_subdomain_1"/>
</dbReference>
<reference evidence="6 7" key="1">
    <citation type="submission" date="2015-11" db="EMBL/GenBank/DDBJ databases">
        <authorList>
            <person name="Zhang Y."/>
            <person name="Guo Z."/>
        </authorList>
    </citation>
    <scope>NUCLEOTIDE SEQUENCE [LARGE SCALE GENOMIC DNA]</scope>
    <source>
        <strain evidence="6 7">KCTC 12086</strain>
    </source>
</reference>
<dbReference type="Pfam" id="PF13535">
    <property type="entry name" value="ATP-grasp_4"/>
    <property type="match status" value="1"/>
</dbReference>
<proteinExistence type="predicted"/>
<keyword evidence="2 4" id="KW-0547">Nucleotide-binding</keyword>